<dbReference type="OrthoDB" id="6844941at2"/>
<feature type="transmembrane region" description="Helical" evidence="11">
    <location>
        <begin position="111"/>
        <end position="133"/>
    </location>
</feature>
<comment type="function">
    <text evidence="9">Part of the binding-protein-dependent transport system for D-xylose. Probably responsible for the translocation of the substrate across the membrane.</text>
</comment>
<organism evidence="12 13">
    <name type="scientific">Haloactinopolyspora alba</name>
    <dbReference type="NCBI Taxonomy" id="648780"/>
    <lineage>
        <taxon>Bacteria</taxon>
        <taxon>Bacillati</taxon>
        <taxon>Actinomycetota</taxon>
        <taxon>Actinomycetes</taxon>
        <taxon>Jiangellales</taxon>
        <taxon>Jiangellaceae</taxon>
        <taxon>Haloactinopolyspora</taxon>
    </lineage>
</organism>
<reference evidence="12 13" key="1">
    <citation type="submission" date="2018-03" db="EMBL/GenBank/DDBJ databases">
        <title>Genomic Encyclopedia of Archaeal and Bacterial Type Strains, Phase II (KMG-II): from individual species to whole genera.</title>
        <authorList>
            <person name="Goeker M."/>
        </authorList>
    </citation>
    <scope>NUCLEOTIDE SEQUENCE [LARGE SCALE GENOMIC DNA]</scope>
    <source>
        <strain evidence="12 13">DSM 45211</strain>
    </source>
</reference>
<feature type="transmembrane region" description="Helical" evidence="11">
    <location>
        <begin position="32"/>
        <end position="52"/>
    </location>
</feature>
<feature type="transmembrane region" description="Helical" evidence="11">
    <location>
        <begin position="59"/>
        <end position="80"/>
    </location>
</feature>
<accession>A0A2P8DZW0</accession>
<dbReference type="GO" id="GO:0005886">
    <property type="term" value="C:plasma membrane"/>
    <property type="evidence" value="ECO:0007669"/>
    <property type="project" value="UniProtKB-SubCell"/>
</dbReference>
<evidence type="ECO:0000256" key="4">
    <source>
        <dbReference type="ARBA" id="ARBA00022519"/>
    </source>
</evidence>
<keyword evidence="5" id="KW-0762">Sugar transport</keyword>
<evidence type="ECO:0000256" key="1">
    <source>
        <dbReference type="ARBA" id="ARBA00004651"/>
    </source>
</evidence>
<evidence type="ECO:0000256" key="7">
    <source>
        <dbReference type="ARBA" id="ARBA00022989"/>
    </source>
</evidence>
<keyword evidence="2" id="KW-0813">Transport</keyword>
<evidence type="ECO:0000256" key="10">
    <source>
        <dbReference type="ARBA" id="ARBA00035686"/>
    </source>
</evidence>
<evidence type="ECO:0000313" key="12">
    <source>
        <dbReference type="EMBL" id="PSL02740.1"/>
    </source>
</evidence>
<comment type="caution">
    <text evidence="12">The sequence shown here is derived from an EMBL/GenBank/DDBJ whole genome shotgun (WGS) entry which is preliminary data.</text>
</comment>
<evidence type="ECO:0000313" key="13">
    <source>
        <dbReference type="Proteomes" id="UP000243528"/>
    </source>
</evidence>
<sequence length="349" mass="37327">MSTTVKAEPAQPGQDDQPRRPVWRRLFIRPEAGSLVGAVAIFVFFFATAAPFRQLDSFATVLYTAAVLGIMAVAVGLLMIGGEFDLSAGVAVTTSAIAAATITYQFTLNVWVGVFAALGVSLAIGFFNGYVVIKTGIPSFLVTLGMLLMLQGANLAVTRLVTGTVSTQRISDMDGYAALEAIFASEWTIGGVRIRVLVLWWLLFVAIATWVLLRTRIGNWIFAVGGNKDSARAVGVPVARVKIGLYMTVGFAAWFVGMHLLFSLHTIQAGEGVGKEFEYIIAAVIGGCLLTGGYGSAVGAAMGAFIFGMTNQGIVYAGWNPDWYYTFLGAMLLLATLLNMYVRRSAAKR</sequence>
<dbReference type="Pfam" id="PF02653">
    <property type="entry name" value="BPD_transp_2"/>
    <property type="match status" value="1"/>
</dbReference>
<evidence type="ECO:0000256" key="6">
    <source>
        <dbReference type="ARBA" id="ARBA00022692"/>
    </source>
</evidence>
<evidence type="ECO:0000256" key="2">
    <source>
        <dbReference type="ARBA" id="ARBA00022448"/>
    </source>
</evidence>
<dbReference type="AlphaFoldDB" id="A0A2P8DZW0"/>
<protein>
    <recommendedName>
        <fullName evidence="10">Xylose transport system permease protein XylH</fullName>
    </recommendedName>
</protein>
<keyword evidence="6 11" id="KW-0812">Transmembrane</keyword>
<keyword evidence="4" id="KW-0997">Cell inner membrane</keyword>
<feature type="transmembrane region" description="Helical" evidence="11">
    <location>
        <begin position="194"/>
        <end position="213"/>
    </location>
</feature>
<dbReference type="InterPro" id="IPR001851">
    <property type="entry name" value="ABC_transp_permease"/>
</dbReference>
<gene>
    <name evidence="12" type="ORF">CLV30_10947</name>
</gene>
<evidence type="ECO:0000256" key="9">
    <source>
        <dbReference type="ARBA" id="ARBA00035611"/>
    </source>
</evidence>
<evidence type="ECO:0000256" key="8">
    <source>
        <dbReference type="ARBA" id="ARBA00023136"/>
    </source>
</evidence>
<dbReference type="EMBL" id="PYGE01000009">
    <property type="protein sequence ID" value="PSL02740.1"/>
    <property type="molecule type" value="Genomic_DNA"/>
</dbReference>
<feature type="transmembrane region" description="Helical" evidence="11">
    <location>
        <begin position="279"/>
        <end position="307"/>
    </location>
</feature>
<dbReference type="PANTHER" id="PTHR32196">
    <property type="entry name" value="ABC TRANSPORTER PERMEASE PROTEIN YPHD-RELATED-RELATED"/>
    <property type="match status" value="1"/>
</dbReference>
<feature type="transmembrane region" description="Helical" evidence="11">
    <location>
        <begin position="243"/>
        <end position="267"/>
    </location>
</feature>
<dbReference type="RefSeq" id="WP_106537749.1">
    <property type="nucleotide sequence ID" value="NZ_PYGE01000009.1"/>
</dbReference>
<keyword evidence="7 11" id="KW-1133">Transmembrane helix</keyword>
<evidence type="ECO:0000256" key="5">
    <source>
        <dbReference type="ARBA" id="ARBA00022597"/>
    </source>
</evidence>
<dbReference type="PANTHER" id="PTHR32196:SF32">
    <property type="entry name" value="XYLOSE TRANSPORT SYSTEM PERMEASE PROTEIN XYLH"/>
    <property type="match status" value="1"/>
</dbReference>
<dbReference type="CDD" id="cd06579">
    <property type="entry name" value="TM_PBP1_transp_AraH_like"/>
    <property type="match status" value="1"/>
</dbReference>
<keyword evidence="13" id="KW-1185">Reference proteome</keyword>
<name>A0A2P8DZW0_9ACTN</name>
<comment type="subcellular location">
    <subcellularLocation>
        <location evidence="1">Cell membrane</location>
        <topology evidence="1">Multi-pass membrane protein</topology>
    </subcellularLocation>
</comment>
<evidence type="ECO:0000256" key="11">
    <source>
        <dbReference type="SAM" id="Phobius"/>
    </source>
</evidence>
<evidence type="ECO:0000256" key="3">
    <source>
        <dbReference type="ARBA" id="ARBA00022475"/>
    </source>
</evidence>
<keyword evidence="8 11" id="KW-0472">Membrane</keyword>
<dbReference type="GO" id="GO:0022857">
    <property type="term" value="F:transmembrane transporter activity"/>
    <property type="evidence" value="ECO:0007669"/>
    <property type="project" value="InterPro"/>
</dbReference>
<dbReference type="Proteomes" id="UP000243528">
    <property type="component" value="Unassembled WGS sequence"/>
</dbReference>
<feature type="transmembrane region" description="Helical" evidence="11">
    <location>
        <begin position="86"/>
        <end position="104"/>
    </location>
</feature>
<keyword evidence="3" id="KW-1003">Cell membrane</keyword>
<proteinExistence type="predicted"/>
<feature type="transmembrane region" description="Helical" evidence="11">
    <location>
        <begin position="323"/>
        <end position="342"/>
    </location>
</feature>